<sequence>MTGAQQQQVGTSQQPSEELARTVMRQGELNLDAQLRLAMNADQRGASLASVFALLASGLLAAAAAKAVPPNGSIALAVSGALEVVAAVMCVVATWPRPFAVPGNRPKNWWDDGVTNRSLAECLYRESLNYESAISRNRCRLDWSSRWVTFGALVGVISPMVGLLTYLALAA</sequence>
<keyword evidence="3" id="KW-1185">Reference proteome</keyword>
<evidence type="ECO:0000313" key="3">
    <source>
        <dbReference type="Proteomes" id="UP000253941"/>
    </source>
</evidence>
<reference evidence="2 3" key="1">
    <citation type="submission" date="2018-07" db="EMBL/GenBank/DDBJ databases">
        <title>Venubactetium sediminum gen. nov., sp. nov., isolated from a marine solar saltern.</title>
        <authorList>
            <person name="Wang S."/>
        </authorList>
    </citation>
    <scope>NUCLEOTIDE SEQUENCE [LARGE SCALE GENOMIC DNA]</scope>
    <source>
        <strain evidence="2 3">WD2A32</strain>
    </source>
</reference>
<gene>
    <name evidence="2" type="ORF">DRB17_18020</name>
</gene>
<accession>A0A369TC55</accession>
<proteinExistence type="predicted"/>
<keyword evidence="1" id="KW-1133">Transmembrane helix</keyword>
<feature type="transmembrane region" description="Helical" evidence="1">
    <location>
        <begin position="74"/>
        <end position="95"/>
    </location>
</feature>
<dbReference type="Proteomes" id="UP000253941">
    <property type="component" value="Unassembled WGS sequence"/>
</dbReference>
<dbReference type="EMBL" id="QPMH01000026">
    <property type="protein sequence ID" value="RDD60496.1"/>
    <property type="molecule type" value="Genomic_DNA"/>
</dbReference>
<protein>
    <submittedName>
        <fullName evidence="2">Uncharacterized protein</fullName>
    </submittedName>
</protein>
<dbReference type="RefSeq" id="WP_147274951.1">
    <property type="nucleotide sequence ID" value="NZ_QPMH01000026.1"/>
</dbReference>
<name>A0A369TC55_9PROT</name>
<feature type="transmembrane region" description="Helical" evidence="1">
    <location>
        <begin position="46"/>
        <end position="68"/>
    </location>
</feature>
<evidence type="ECO:0000256" key="1">
    <source>
        <dbReference type="SAM" id="Phobius"/>
    </source>
</evidence>
<comment type="caution">
    <text evidence="2">The sequence shown here is derived from an EMBL/GenBank/DDBJ whole genome shotgun (WGS) entry which is preliminary data.</text>
</comment>
<dbReference type="AlphaFoldDB" id="A0A369TC55"/>
<organism evidence="2 3">
    <name type="scientific">Ferruginivarius sediminum</name>
    <dbReference type="NCBI Taxonomy" id="2661937"/>
    <lineage>
        <taxon>Bacteria</taxon>
        <taxon>Pseudomonadati</taxon>
        <taxon>Pseudomonadota</taxon>
        <taxon>Alphaproteobacteria</taxon>
        <taxon>Rhodospirillales</taxon>
        <taxon>Rhodospirillaceae</taxon>
        <taxon>Ferruginivarius</taxon>
    </lineage>
</organism>
<feature type="transmembrane region" description="Helical" evidence="1">
    <location>
        <begin position="147"/>
        <end position="169"/>
    </location>
</feature>
<keyword evidence="1" id="KW-0812">Transmembrane</keyword>
<keyword evidence="1" id="KW-0472">Membrane</keyword>
<evidence type="ECO:0000313" key="2">
    <source>
        <dbReference type="EMBL" id="RDD60496.1"/>
    </source>
</evidence>